<evidence type="ECO:0000313" key="1">
    <source>
        <dbReference type="EMBL" id="RQD75208.1"/>
    </source>
</evidence>
<proteinExistence type="predicted"/>
<accession>A0A424YCW7</accession>
<protein>
    <submittedName>
        <fullName evidence="1">Type II toxin-antitoxin system RelE/ParE family toxin</fullName>
    </submittedName>
</protein>
<feature type="non-terminal residue" evidence="1">
    <location>
        <position position="33"/>
    </location>
</feature>
<reference evidence="1 2" key="1">
    <citation type="submission" date="2018-08" db="EMBL/GenBank/DDBJ databases">
        <title>The metabolism and importance of syntrophic acetate oxidation coupled to methane or sulfide production in haloalkaline environments.</title>
        <authorList>
            <person name="Timmers P.H.A."/>
            <person name="Vavourakis C.D."/>
            <person name="Sorokin D.Y."/>
            <person name="Sinninghe Damste J.S."/>
            <person name="Muyzer G."/>
            <person name="Stams A.J.M."/>
            <person name="Plugge C.M."/>
        </authorList>
    </citation>
    <scope>NUCLEOTIDE SEQUENCE [LARGE SCALE GENOMIC DNA]</scope>
    <source>
        <strain evidence="1">MSAO_Bac1</strain>
    </source>
</reference>
<comment type="caution">
    <text evidence="1">The sequence shown here is derived from an EMBL/GenBank/DDBJ whole genome shotgun (WGS) entry which is preliminary data.</text>
</comment>
<name>A0A424YCW7_9FIRM</name>
<sequence length="33" mass="3930">MYEILFSSAAERYFKRLKENPLKKAYKDALSMS</sequence>
<dbReference type="EMBL" id="QZAA01000167">
    <property type="protein sequence ID" value="RQD75208.1"/>
    <property type="molecule type" value="Genomic_DNA"/>
</dbReference>
<gene>
    <name evidence="1" type="ORF">D5R97_06605</name>
</gene>
<dbReference type="Proteomes" id="UP000285138">
    <property type="component" value="Unassembled WGS sequence"/>
</dbReference>
<evidence type="ECO:0000313" key="2">
    <source>
        <dbReference type="Proteomes" id="UP000285138"/>
    </source>
</evidence>
<dbReference type="AlphaFoldDB" id="A0A424YCW7"/>
<organism evidence="1 2">
    <name type="scientific">Candidatus Syntrophonatronum acetioxidans</name>
    <dbReference type="NCBI Taxonomy" id="1795816"/>
    <lineage>
        <taxon>Bacteria</taxon>
        <taxon>Bacillati</taxon>
        <taxon>Bacillota</taxon>
        <taxon>Clostridia</taxon>
        <taxon>Eubacteriales</taxon>
        <taxon>Syntrophomonadaceae</taxon>
        <taxon>Candidatus Syntrophonatronum</taxon>
    </lineage>
</organism>